<dbReference type="GeneID" id="30192160"/>
<name>A0A1E3JJ16_9TREE</name>
<dbReference type="PANTHER" id="PTHR23065">
    <property type="entry name" value="PROLINE-SERINE-THREONINE PHOSPHATASE INTERACTING PROTEIN 1"/>
    <property type="match status" value="1"/>
</dbReference>
<evidence type="ECO:0000313" key="5">
    <source>
        <dbReference type="Proteomes" id="UP000094819"/>
    </source>
</evidence>
<dbReference type="SUPFAM" id="SSF48350">
    <property type="entry name" value="GTPase activation domain, GAP"/>
    <property type="match status" value="1"/>
</dbReference>
<feature type="region of interest" description="Disordered" evidence="1">
    <location>
        <begin position="212"/>
        <end position="276"/>
    </location>
</feature>
<sequence>MAPITLPPSFYNSFWSADYRHGLQKLFHNLEQGCLENEDITSFVESQVRAHQSLANGLLHPPPSVSSPDSVTSLSHSLLSLKGASVGRGEAHLGLAQELEERVLLAWKGWVERHGVRIKEAKGDMLGKGGIIAAWEKDVQKLETLKKAYLTKSRAADDSEDDAKFAPAPANNAMSPPLDNYTSSPKTTPSKLTGANLRRAGTVADRISEKLRAASVSSGSSVAPSSPSRHRNTYSVDGKVLPPPPSPLKTEDLTSSGGPESPSSPREERFTPPVHPVGKPAASVVDNHVSHDDSILLSGLSLTQQGLKDILKQLDLYLLTHPAPNAESPLIPSTKSNAALASRQRSTILGVYEKTFSGAEVVEWLTNTVEGFGGEWDRCEDAATELHKMGFFSRIGVGRGFDAGDDTYFILKINGPETTSQLPLGINSPLSPAAATNAIPSLFKQYQSYLPASLANSDEPVHVRLRREATKADEAYREGVWSAEDKRLEMEERIERGLRIWERWERERLAAVKQVLKEYEHTLAKLPSRLANIQQSTALSVEAFNPDTDLKALIEGNRTGPFRPQAYVYESLESDLPDVNFGIDLRRWSGERGWKSLVRTRTKRSKGAIPEVLEAMLRALNEMYEDLSEEERRRGWIYEVPLTETHMLRNAINNPQIAIDDIVSIVKKFNVPVAAGTVKLFLLELNPPVMGWEGWEDAKAVYPAIGADQEVDMTSGVSSVLGRLPASHVYALNAVIKHLRDLVDKTKSNEPNEVYVTKLALSVGRTILRPQHESHLTIGDRTPSLFLADLINHYRTLFPPLLHKLKTESAERTMPVKKRTALVDQRISRSSLGSDQDPGHLMELQRAQMRSVSPAPGARTKDLPPVHIPAVQAGSPFSVPAPPPKAEPSTPTPPPSKPAANSVSALGLGTPIAAKQKQRHAADSDEDEPFVPPSFDKGKAPAAKPLAARRGTHDEEEKPFVPPVVPPAEKAHVRAAAQRASRGSDEDEPFVPLVTTEAPAQRVPVQRDAQGSDEDEPFIPPVPAQAAKSSISSRTPVRPTAQGSDEDEPFIPPTVATQAPTPQRISTHSARSGSRDTSRAASPAPFSAVSGVSKTEDDGVQGGTLKRGPSSDTSRLRGPRAARGPRPAPGSISKGGERPESPAGLTSPIGEGAAGLRKVGTRPLSGAGSRPETPGTPGAGERPTSKYGHSTRNSVSAAIAKFEQK</sequence>
<dbReference type="SUPFAM" id="SSF103657">
    <property type="entry name" value="BAR/IMD domain-like"/>
    <property type="match status" value="2"/>
</dbReference>
<dbReference type="Gene3D" id="1.10.555.10">
    <property type="entry name" value="Rho GTPase activation protein"/>
    <property type="match status" value="1"/>
</dbReference>
<dbReference type="AlphaFoldDB" id="A0A1E3JJ16"/>
<dbReference type="PROSITE" id="PS50238">
    <property type="entry name" value="RHOGAP"/>
    <property type="match status" value="1"/>
</dbReference>
<proteinExistence type="predicted"/>
<feature type="region of interest" description="Disordered" evidence="1">
    <location>
        <begin position="152"/>
        <end position="200"/>
    </location>
</feature>
<evidence type="ECO:0000259" key="2">
    <source>
        <dbReference type="PROSITE" id="PS50186"/>
    </source>
</evidence>
<dbReference type="GO" id="GO:0000935">
    <property type="term" value="C:division septum"/>
    <property type="evidence" value="ECO:0007669"/>
    <property type="project" value="TreeGrafter"/>
</dbReference>
<feature type="domain" description="Rho-GAP" evidence="3">
    <location>
        <begin position="595"/>
        <end position="798"/>
    </location>
</feature>
<dbReference type="InterPro" id="IPR027267">
    <property type="entry name" value="AH/BAR_dom_sf"/>
</dbReference>
<evidence type="ECO:0000256" key="1">
    <source>
        <dbReference type="SAM" id="MobiDB-lite"/>
    </source>
</evidence>
<dbReference type="InterPro" id="IPR036390">
    <property type="entry name" value="WH_DNA-bd_sf"/>
</dbReference>
<dbReference type="EMBL" id="AWGH01000007">
    <property type="protein sequence ID" value="ODO00626.1"/>
    <property type="molecule type" value="Genomic_DNA"/>
</dbReference>
<dbReference type="SMART" id="SM00324">
    <property type="entry name" value="RhoGAP"/>
    <property type="match status" value="1"/>
</dbReference>
<dbReference type="RefSeq" id="XP_019032818.1">
    <property type="nucleotide sequence ID" value="XM_019175086.1"/>
</dbReference>
<feature type="compositionally biased region" description="Polar residues" evidence="1">
    <location>
        <begin position="1187"/>
        <end position="1196"/>
    </location>
</feature>
<feature type="compositionally biased region" description="Low complexity" evidence="1">
    <location>
        <begin position="255"/>
        <end position="264"/>
    </location>
</feature>
<dbReference type="SUPFAM" id="SSF46785">
    <property type="entry name" value="Winged helix' DNA-binding domain"/>
    <property type="match status" value="1"/>
</dbReference>
<dbReference type="PROSITE" id="PS50186">
    <property type="entry name" value="DEP"/>
    <property type="match status" value="1"/>
</dbReference>
<accession>A0A1E3JJ16</accession>
<dbReference type="InterPro" id="IPR000591">
    <property type="entry name" value="DEP_dom"/>
</dbReference>
<keyword evidence="5" id="KW-1185">Reference proteome</keyword>
<evidence type="ECO:0000313" key="4">
    <source>
        <dbReference type="EMBL" id="ODO00626.1"/>
    </source>
</evidence>
<dbReference type="FunFam" id="1.20.1270.60:FF:000121">
    <property type="entry name" value="GTPase activating protein, putative"/>
    <property type="match status" value="1"/>
</dbReference>
<dbReference type="PANTHER" id="PTHR23065:SF17">
    <property type="entry name" value="RHO-GTPASE-ACTIVATING PROTEIN RGD2"/>
    <property type="match status" value="1"/>
</dbReference>
<organism evidence="4 5">
    <name type="scientific">Cryptococcus wingfieldii CBS 7118</name>
    <dbReference type="NCBI Taxonomy" id="1295528"/>
    <lineage>
        <taxon>Eukaryota</taxon>
        <taxon>Fungi</taxon>
        <taxon>Dikarya</taxon>
        <taxon>Basidiomycota</taxon>
        <taxon>Agaricomycotina</taxon>
        <taxon>Tremellomycetes</taxon>
        <taxon>Tremellales</taxon>
        <taxon>Cryptococcaceae</taxon>
        <taxon>Cryptococcus</taxon>
    </lineage>
</organism>
<dbReference type="Gene3D" id="1.20.1270.60">
    <property type="entry name" value="Arfaptin homology (AH) domain/BAR domain"/>
    <property type="match status" value="2"/>
</dbReference>
<feature type="region of interest" description="Disordered" evidence="1">
    <location>
        <begin position="848"/>
        <end position="1205"/>
    </location>
</feature>
<dbReference type="GO" id="GO:0007010">
    <property type="term" value="P:cytoskeleton organization"/>
    <property type="evidence" value="ECO:0007669"/>
    <property type="project" value="TreeGrafter"/>
</dbReference>
<feature type="compositionally biased region" description="Low complexity" evidence="1">
    <location>
        <begin position="1053"/>
        <end position="1063"/>
    </location>
</feature>
<dbReference type="Proteomes" id="UP000094819">
    <property type="component" value="Unassembled WGS sequence"/>
</dbReference>
<dbReference type="GO" id="GO:0005886">
    <property type="term" value="C:plasma membrane"/>
    <property type="evidence" value="ECO:0007669"/>
    <property type="project" value="TreeGrafter"/>
</dbReference>
<feature type="domain" description="DEP" evidence="2">
    <location>
        <begin position="336"/>
        <end position="413"/>
    </location>
</feature>
<gene>
    <name evidence="4" type="ORF">L198_02947</name>
</gene>
<comment type="caution">
    <text evidence="4">The sequence shown here is derived from an EMBL/GenBank/DDBJ whole genome shotgun (WGS) entry which is preliminary data.</text>
</comment>
<dbReference type="Pfam" id="PF00620">
    <property type="entry name" value="RhoGAP"/>
    <property type="match status" value="1"/>
</dbReference>
<dbReference type="FunFam" id="1.10.555.10:FF:000131">
    <property type="entry name" value="Chromosome 16, whole genome shotgun sequence"/>
    <property type="match status" value="1"/>
</dbReference>
<dbReference type="GO" id="GO:0005737">
    <property type="term" value="C:cytoplasm"/>
    <property type="evidence" value="ECO:0007669"/>
    <property type="project" value="TreeGrafter"/>
</dbReference>
<reference evidence="4 5" key="1">
    <citation type="submission" date="2016-06" db="EMBL/GenBank/DDBJ databases">
        <title>Evolution of pathogenesis and genome organization in the Tremellales.</title>
        <authorList>
            <person name="Cuomo C."/>
            <person name="Litvintseva A."/>
            <person name="Heitman J."/>
            <person name="Chen Y."/>
            <person name="Sun S."/>
            <person name="Springer D."/>
            <person name="Dromer F."/>
            <person name="Young S."/>
            <person name="Zeng Q."/>
            <person name="Chapman S."/>
            <person name="Gujja S."/>
            <person name="Saif S."/>
            <person name="Birren B."/>
        </authorList>
    </citation>
    <scope>NUCLEOTIDE SEQUENCE [LARGE SCALE GENOMIC DNA]</scope>
    <source>
        <strain evidence="4 5">CBS 7118</strain>
    </source>
</reference>
<dbReference type="OrthoDB" id="2155291at2759"/>
<feature type="compositionally biased region" description="Low complexity" evidence="1">
    <location>
        <begin position="166"/>
        <end position="191"/>
    </location>
</feature>
<feature type="compositionally biased region" description="Low complexity" evidence="1">
    <location>
        <begin position="940"/>
        <end position="949"/>
    </location>
</feature>
<feature type="compositionally biased region" description="Low complexity" evidence="1">
    <location>
        <begin position="213"/>
        <end position="227"/>
    </location>
</feature>
<dbReference type="GO" id="GO:0007264">
    <property type="term" value="P:small GTPase-mediated signal transduction"/>
    <property type="evidence" value="ECO:0007669"/>
    <property type="project" value="TreeGrafter"/>
</dbReference>
<dbReference type="GO" id="GO:0005096">
    <property type="term" value="F:GTPase activator activity"/>
    <property type="evidence" value="ECO:0007669"/>
    <property type="project" value="TreeGrafter"/>
</dbReference>
<feature type="compositionally biased region" description="Pro residues" evidence="1">
    <location>
        <begin position="879"/>
        <end position="897"/>
    </location>
</feature>
<protein>
    <submittedName>
        <fullName evidence="4">GTPase activating protein</fullName>
    </submittedName>
</protein>
<dbReference type="InterPro" id="IPR008936">
    <property type="entry name" value="Rho_GTPase_activation_prot"/>
</dbReference>
<dbReference type="InterPro" id="IPR000198">
    <property type="entry name" value="RhoGAP_dom"/>
</dbReference>
<evidence type="ECO:0000259" key="3">
    <source>
        <dbReference type="PROSITE" id="PS50238"/>
    </source>
</evidence>